<organism evidence="1 2">
    <name type="scientific">Dreissena polymorpha</name>
    <name type="common">Zebra mussel</name>
    <name type="synonym">Mytilus polymorpha</name>
    <dbReference type="NCBI Taxonomy" id="45954"/>
    <lineage>
        <taxon>Eukaryota</taxon>
        <taxon>Metazoa</taxon>
        <taxon>Spiralia</taxon>
        <taxon>Lophotrochozoa</taxon>
        <taxon>Mollusca</taxon>
        <taxon>Bivalvia</taxon>
        <taxon>Autobranchia</taxon>
        <taxon>Heteroconchia</taxon>
        <taxon>Euheterodonta</taxon>
        <taxon>Imparidentia</taxon>
        <taxon>Neoheterodontei</taxon>
        <taxon>Myida</taxon>
        <taxon>Dreissenoidea</taxon>
        <taxon>Dreissenidae</taxon>
        <taxon>Dreissena</taxon>
    </lineage>
</organism>
<reference evidence="1" key="2">
    <citation type="submission" date="2020-11" db="EMBL/GenBank/DDBJ databases">
        <authorList>
            <person name="McCartney M.A."/>
            <person name="Auch B."/>
            <person name="Kono T."/>
            <person name="Mallez S."/>
            <person name="Becker A."/>
            <person name="Gohl D.M."/>
            <person name="Silverstein K.A.T."/>
            <person name="Koren S."/>
            <person name="Bechman K.B."/>
            <person name="Herman A."/>
            <person name="Abrahante J.E."/>
            <person name="Garbe J."/>
        </authorList>
    </citation>
    <scope>NUCLEOTIDE SEQUENCE</scope>
    <source>
        <strain evidence="1">Duluth1</strain>
        <tissue evidence="1">Whole animal</tissue>
    </source>
</reference>
<dbReference type="Proteomes" id="UP000828390">
    <property type="component" value="Unassembled WGS sequence"/>
</dbReference>
<comment type="caution">
    <text evidence="1">The sequence shown here is derived from an EMBL/GenBank/DDBJ whole genome shotgun (WGS) entry which is preliminary data.</text>
</comment>
<accession>A0A9D4D3Y2</accession>
<dbReference type="AlphaFoldDB" id="A0A9D4D3Y2"/>
<reference evidence="1" key="1">
    <citation type="journal article" date="2019" name="bioRxiv">
        <title>The Genome of the Zebra Mussel, Dreissena polymorpha: A Resource for Invasive Species Research.</title>
        <authorList>
            <person name="McCartney M.A."/>
            <person name="Auch B."/>
            <person name="Kono T."/>
            <person name="Mallez S."/>
            <person name="Zhang Y."/>
            <person name="Obille A."/>
            <person name="Becker A."/>
            <person name="Abrahante J.E."/>
            <person name="Garbe J."/>
            <person name="Badalamenti J.P."/>
            <person name="Herman A."/>
            <person name="Mangelson H."/>
            <person name="Liachko I."/>
            <person name="Sullivan S."/>
            <person name="Sone E.D."/>
            <person name="Koren S."/>
            <person name="Silverstein K.A.T."/>
            <person name="Beckman K.B."/>
            <person name="Gohl D.M."/>
        </authorList>
    </citation>
    <scope>NUCLEOTIDE SEQUENCE</scope>
    <source>
        <strain evidence="1">Duluth1</strain>
        <tissue evidence="1">Whole animal</tissue>
    </source>
</reference>
<dbReference type="EMBL" id="JAIWYP010000011">
    <property type="protein sequence ID" value="KAH3738583.1"/>
    <property type="molecule type" value="Genomic_DNA"/>
</dbReference>
<evidence type="ECO:0000313" key="2">
    <source>
        <dbReference type="Proteomes" id="UP000828390"/>
    </source>
</evidence>
<proteinExistence type="predicted"/>
<keyword evidence="2" id="KW-1185">Reference proteome</keyword>
<gene>
    <name evidence="1" type="ORF">DPMN_045221</name>
</gene>
<sequence length="99" mass="11635">MRKVQKTSWSVILHENSFLDSADKLLERYAFRILRNYLKRNPSIHQTDDVRKLDVYDAIKCAFHRSGIPRTDWLEFPSIVYNSDFMDKGVDRTQVTGVA</sequence>
<evidence type="ECO:0000313" key="1">
    <source>
        <dbReference type="EMBL" id="KAH3738583.1"/>
    </source>
</evidence>
<name>A0A9D4D3Y2_DREPO</name>
<protein>
    <submittedName>
        <fullName evidence="1">Uncharacterized protein</fullName>
    </submittedName>
</protein>